<dbReference type="InterPro" id="IPR043502">
    <property type="entry name" value="DNA/RNA_pol_sf"/>
</dbReference>
<keyword evidence="8" id="KW-1185">Reference proteome</keyword>
<dbReference type="InterPro" id="IPR041373">
    <property type="entry name" value="RT_RNaseH"/>
</dbReference>
<dbReference type="Pfam" id="PF00075">
    <property type="entry name" value="RNase_H"/>
    <property type="match status" value="1"/>
</dbReference>
<keyword evidence="3" id="KW-0540">Nuclease</keyword>
<dbReference type="OrthoDB" id="9950135at2759"/>
<dbReference type="GeneID" id="115478194"/>
<evidence type="ECO:0000256" key="5">
    <source>
        <dbReference type="ARBA" id="ARBA00022801"/>
    </source>
</evidence>
<keyword evidence="2" id="KW-0548">Nucleotidyltransferase</keyword>
<dbReference type="InterPro" id="IPR036397">
    <property type="entry name" value="RNaseH_sf"/>
</dbReference>
<dbReference type="InParanoid" id="A0A6P7Z3T8"/>
<keyword evidence="5" id="KW-0378">Hydrolase</keyword>
<dbReference type="GO" id="GO:0003964">
    <property type="term" value="F:RNA-directed DNA polymerase activity"/>
    <property type="evidence" value="ECO:0007669"/>
    <property type="project" value="UniProtKB-KW"/>
</dbReference>
<accession>A0A6P7Z3T8</accession>
<dbReference type="RefSeq" id="XP_030071341.1">
    <property type="nucleotide sequence ID" value="XM_030215481.1"/>
</dbReference>
<gene>
    <name evidence="9" type="primary">LOC115478194</name>
</gene>
<dbReference type="GO" id="GO:0035613">
    <property type="term" value="F:RNA stem-loop binding"/>
    <property type="evidence" value="ECO:0007669"/>
    <property type="project" value="TreeGrafter"/>
</dbReference>
<feature type="domain" description="RNase H type-1" evidence="7">
    <location>
        <begin position="141"/>
        <end position="296"/>
    </location>
</feature>
<evidence type="ECO:0000256" key="2">
    <source>
        <dbReference type="ARBA" id="ARBA00022695"/>
    </source>
</evidence>
<evidence type="ECO:0000256" key="3">
    <source>
        <dbReference type="ARBA" id="ARBA00022722"/>
    </source>
</evidence>
<dbReference type="InterPro" id="IPR002156">
    <property type="entry name" value="RNaseH_domain"/>
</dbReference>
<dbReference type="SUPFAM" id="SSF53098">
    <property type="entry name" value="Ribonuclease H-like"/>
    <property type="match status" value="1"/>
</dbReference>
<keyword evidence="4" id="KW-0255">Endonuclease</keyword>
<evidence type="ECO:0000313" key="8">
    <source>
        <dbReference type="Proteomes" id="UP000515156"/>
    </source>
</evidence>
<name>A0A6P7Z3T8_9AMPH</name>
<dbReference type="AlphaFoldDB" id="A0A6P7Z3T8"/>
<organism evidence="8 9">
    <name type="scientific">Microcaecilia unicolor</name>
    <dbReference type="NCBI Taxonomy" id="1415580"/>
    <lineage>
        <taxon>Eukaryota</taxon>
        <taxon>Metazoa</taxon>
        <taxon>Chordata</taxon>
        <taxon>Craniata</taxon>
        <taxon>Vertebrata</taxon>
        <taxon>Euteleostomi</taxon>
        <taxon>Amphibia</taxon>
        <taxon>Gymnophiona</taxon>
        <taxon>Siphonopidae</taxon>
        <taxon>Microcaecilia</taxon>
    </lineage>
</organism>
<dbReference type="SUPFAM" id="SSF56672">
    <property type="entry name" value="DNA/RNA polymerases"/>
    <property type="match status" value="1"/>
</dbReference>
<dbReference type="InterPro" id="IPR012337">
    <property type="entry name" value="RNaseH-like_sf"/>
</dbReference>
<dbReference type="PANTHER" id="PTHR41694:SF3">
    <property type="entry name" value="RNA-DIRECTED DNA POLYMERASE-RELATED"/>
    <property type="match status" value="1"/>
</dbReference>
<dbReference type="PANTHER" id="PTHR41694">
    <property type="entry name" value="ENDOGENOUS RETROVIRUS GROUP K MEMBER POL PROTEIN"/>
    <property type="match status" value="1"/>
</dbReference>
<keyword evidence="1" id="KW-0808">Transferase</keyword>
<dbReference type="Pfam" id="PF17917">
    <property type="entry name" value="RT_RNaseH"/>
    <property type="match status" value="1"/>
</dbReference>
<evidence type="ECO:0000256" key="4">
    <source>
        <dbReference type="ARBA" id="ARBA00022759"/>
    </source>
</evidence>
<evidence type="ECO:0000259" key="7">
    <source>
        <dbReference type="PROSITE" id="PS50879"/>
    </source>
</evidence>
<evidence type="ECO:0000313" key="9">
    <source>
        <dbReference type="RefSeq" id="XP_030071341.1"/>
    </source>
</evidence>
<evidence type="ECO:0000256" key="6">
    <source>
        <dbReference type="ARBA" id="ARBA00022918"/>
    </source>
</evidence>
<dbReference type="KEGG" id="muo:115478194"/>
<dbReference type="Gene3D" id="3.30.420.10">
    <property type="entry name" value="Ribonuclease H-like superfamily/Ribonuclease H"/>
    <property type="match status" value="1"/>
</dbReference>
<sequence>MGTSWAAMVNQEPEFVKPVSFLSGTFSAVEKGLPEIPRQLVALVAAIEKWRAVMPYSPIILHTNHTIHHMLSQSQAALTSTRYGKYQAVLIGQDIDTKPMTKEQNKQMDLVFQMEIEVEKQIEKLFDIPSLQLLTFSPLPKEEGDHWFTDTAQIGSKTSFAALKTILYAVDIKVEKKVQYKAPEGTSAQEAELMGVCMALKETEKTRSCTIYTDSAYVVSSLQYHLLKWKRRGFLTANGKPLQHSQTWQQVLQILSEREGYGTRTAIVWVAAHTGQDTMEARGNELADKATKEVLQNKILIQTRSREHMRCDTPYPPDPGQIRVKPTEQERIQWENLECKMDTGKTKWIHPNGKICMTTSELINNFYNWHVTLHLSASDMSKAMETIFWHPRILAYATRIVLNCMVCSKNIVHRGPVISPGSIPIPSGPGVEWHLDFTDMVIPVKDKSRSESFKEKLHTQDLKRSNLRWTI</sequence>
<reference evidence="9" key="1">
    <citation type="submission" date="2025-08" db="UniProtKB">
        <authorList>
            <consortium name="RefSeq"/>
        </authorList>
    </citation>
    <scope>IDENTIFICATION</scope>
</reference>
<dbReference type="GO" id="GO:0004523">
    <property type="term" value="F:RNA-DNA hybrid ribonuclease activity"/>
    <property type="evidence" value="ECO:0007669"/>
    <property type="project" value="InterPro"/>
</dbReference>
<evidence type="ECO:0000256" key="1">
    <source>
        <dbReference type="ARBA" id="ARBA00022679"/>
    </source>
</evidence>
<dbReference type="Proteomes" id="UP000515156">
    <property type="component" value="Chromosome 9"/>
</dbReference>
<proteinExistence type="predicted"/>
<keyword evidence="6" id="KW-0695">RNA-directed DNA polymerase</keyword>
<protein>
    <submittedName>
        <fullName evidence="9">Uncharacterized protein LOC115478194</fullName>
    </submittedName>
</protein>
<dbReference type="PROSITE" id="PS50879">
    <property type="entry name" value="RNASE_H_1"/>
    <property type="match status" value="1"/>
</dbReference>